<dbReference type="AlphaFoldDB" id="A0AAV3U730"/>
<feature type="domain" description="Isochorismatase-like" evidence="2">
    <location>
        <begin position="22"/>
        <end position="209"/>
    </location>
</feature>
<dbReference type="RefSeq" id="WP_345426028.1">
    <property type="nucleotide sequence ID" value="NZ_AP031496.1"/>
</dbReference>
<dbReference type="GO" id="GO:0016787">
    <property type="term" value="F:hydrolase activity"/>
    <property type="evidence" value="ECO:0007669"/>
    <property type="project" value="UniProtKB-KW"/>
</dbReference>
<dbReference type="InterPro" id="IPR036380">
    <property type="entry name" value="Isochorismatase-like_sf"/>
</dbReference>
<reference evidence="4" key="1">
    <citation type="journal article" date="2019" name="Int. J. Syst. Evol. Microbiol.">
        <title>The Global Catalogue of Microorganisms (GCM) 10K type strain sequencing project: providing services to taxonomists for standard genome sequencing and annotation.</title>
        <authorList>
            <consortium name="The Broad Institute Genomics Platform"/>
            <consortium name="The Broad Institute Genome Sequencing Center for Infectious Disease"/>
            <person name="Wu L."/>
            <person name="Ma J."/>
        </authorList>
    </citation>
    <scope>NUCLEOTIDE SEQUENCE [LARGE SCALE GENOMIC DNA]</scope>
    <source>
        <strain evidence="4">JCM 19134</strain>
    </source>
</reference>
<name>A0AAV3U730_9ALTE</name>
<dbReference type="EMBL" id="BAABLX010000029">
    <property type="protein sequence ID" value="GAA4952985.1"/>
    <property type="molecule type" value="Genomic_DNA"/>
</dbReference>
<sequence>MSDSEQLPMVDLKPAWISPGRTALCVIDVQVDFASSEGLLGQYGIDMRGLEPCFDNINRLIASARSVDIPIIFIALKTQAATDSQAWKLWMQRQGRDADADSAICRQGEAGAEFYYCLPQPGDLIIEKARYSAFWQTDFSKLLQQQAIDTLVVTGITTECCVESTVRDAFHHDYHVFLPVDACAAYDDKMHTASLKAMAMNCALLSSTQAIEHAWSQP</sequence>
<dbReference type="InterPro" id="IPR000868">
    <property type="entry name" value="Isochorismatase-like_dom"/>
</dbReference>
<dbReference type="Proteomes" id="UP001409585">
    <property type="component" value="Unassembled WGS sequence"/>
</dbReference>
<dbReference type="CDD" id="cd00431">
    <property type="entry name" value="cysteine_hydrolases"/>
    <property type="match status" value="1"/>
</dbReference>
<evidence type="ECO:0000256" key="1">
    <source>
        <dbReference type="ARBA" id="ARBA00022801"/>
    </source>
</evidence>
<dbReference type="Pfam" id="PF00857">
    <property type="entry name" value="Isochorismatase"/>
    <property type="match status" value="1"/>
</dbReference>
<keyword evidence="4" id="KW-1185">Reference proteome</keyword>
<organism evidence="3 4">
    <name type="scientific">Halioxenophilus aromaticivorans</name>
    <dbReference type="NCBI Taxonomy" id="1306992"/>
    <lineage>
        <taxon>Bacteria</taxon>
        <taxon>Pseudomonadati</taxon>
        <taxon>Pseudomonadota</taxon>
        <taxon>Gammaproteobacteria</taxon>
        <taxon>Alteromonadales</taxon>
        <taxon>Alteromonadaceae</taxon>
        <taxon>Halioxenophilus</taxon>
    </lineage>
</organism>
<keyword evidence="1 3" id="KW-0378">Hydrolase</keyword>
<accession>A0AAV3U730</accession>
<dbReference type="InterPro" id="IPR050272">
    <property type="entry name" value="Isochorismatase-like_hydrls"/>
</dbReference>
<dbReference type="SUPFAM" id="SSF52499">
    <property type="entry name" value="Isochorismatase-like hydrolases"/>
    <property type="match status" value="1"/>
</dbReference>
<evidence type="ECO:0000259" key="2">
    <source>
        <dbReference type="Pfam" id="PF00857"/>
    </source>
</evidence>
<protein>
    <submittedName>
        <fullName evidence="3">Cysteine hydrolase</fullName>
    </submittedName>
</protein>
<dbReference type="PANTHER" id="PTHR43540:SF6">
    <property type="entry name" value="ISOCHORISMATASE-LIKE DOMAIN-CONTAINING PROTEIN"/>
    <property type="match status" value="1"/>
</dbReference>
<proteinExistence type="predicted"/>
<evidence type="ECO:0000313" key="4">
    <source>
        <dbReference type="Proteomes" id="UP001409585"/>
    </source>
</evidence>
<comment type="caution">
    <text evidence="3">The sequence shown here is derived from an EMBL/GenBank/DDBJ whole genome shotgun (WGS) entry which is preliminary data.</text>
</comment>
<dbReference type="PANTHER" id="PTHR43540">
    <property type="entry name" value="PEROXYUREIDOACRYLATE/UREIDOACRYLATE AMIDOHYDROLASE-RELATED"/>
    <property type="match status" value="1"/>
</dbReference>
<gene>
    <name evidence="3" type="ORF">GCM10025791_37350</name>
</gene>
<dbReference type="Gene3D" id="3.40.50.850">
    <property type="entry name" value="Isochorismatase-like"/>
    <property type="match status" value="1"/>
</dbReference>
<evidence type="ECO:0000313" key="3">
    <source>
        <dbReference type="EMBL" id="GAA4952985.1"/>
    </source>
</evidence>